<gene>
    <name evidence="2" type="ORF">SFRICE_006016</name>
</gene>
<evidence type="ECO:0000256" key="1">
    <source>
        <dbReference type="SAM" id="MobiDB-lite"/>
    </source>
</evidence>
<feature type="region of interest" description="Disordered" evidence="1">
    <location>
        <begin position="1"/>
        <end position="24"/>
    </location>
</feature>
<dbReference type="InterPro" id="IPR031734">
    <property type="entry name" value="MBF2"/>
</dbReference>
<dbReference type="Pfam" id="PF15868">
    <property type="entry name" value="MBF2"/>
    <property type="match status" value="1"/>
</dbReference>
<proteinExistence type="predicted"/>
<dbReference type="AlphaFoldDB" id="A0A2H1VN41"/>
<evidence type="ECO:0000313" key="2">
    <source>
        <dbReference type="EMBL" id="SOQ42217.1"/>
    </source>
</evidence>
<accession>A0A2H1VN41</accession>
<sequence>MSQKEAAERDCERADPTRGGGGEGVEVATAAAPNMSITCLRYWQMKSVTLVVLLAVTLGYAAVDGDDLPEAPSTGPEGISTRNGILSIGDDNGRLFSSTTHQVNSSPNVLHKQEVFIRLVEYANITGIRANPSSMLGVVTLIDGGLGHNYVKLGFNSQKHLGYTYRILVYGSLVCDD</sequence>
<dbReference type="EMBL" id="ODYU01003437">
    <property type="protein sequence ID" value="SOQ42217.1"/>
    <property type="molecule type" value="Genomic_DNA"/>
</dbReference>
<reference evidence="2" key="1">
    <citation type="submission" date="2016-07" db="EMBL/GenBank/DDBJ databases">
        <authorList>
            <person name="Bretaudeau A."/>
        </authorList>
    </citation>
    <scope>NUCLEOTIDE SEQUENCE</scope>
    <source>
        <strain evidence="2">Rice</strain>
        <tissue evidence="2">Whole body</tissue>
    </source>
</reference>
<organism evidence="2">
    <name type="scientific">Spodoptera frugiperda</name>
    <name type="common">Fall armyworm</name>
    <dbReference type="NCBI Taxonomy" id="7108"/>
    <lineage>
        <taxon>Eukaryota</taxon>
        <taxon>Metazoa</taxon>
        <taxon>Ecdysozoa</taxon>
        <taxon>Arthropoda</taxon>
        <taxon>Hexapoda</taxon>
        <taxon>Insecta</taxon>
        <taxon>Pterygota</taxon>
        <taxon>Neoptera</taxon>
        <taxon>Endopterygota</taxon>
        <taxon>Lepidoptera</taxon>
        <taxon>Glossata</taxon>
        <taxon>Ditrysia</taxon>
        <taxon>Noctuoidea</taxon>
        <taxon>Noctuidae</taxon>
        <taxon>Amphipyrinae</taxon>
        <taxon>Spodoptera</taxon>
    </lineage>
</organism>
<feature type="compositionally biased region" description="Basic and acidic residues" evidence="1">
    <location>
        <begin position="1"/>
        <end position="16"/>
    </location>
</feature>
<name>A0A2H1VN41_SPOFR</name>
<protein>
    <submittedName>
        <fullName evidence="2">SFRICE_006016</fullName>
    </submittedName>
</protein>